<evidence type="ECO:0000256" key="1">
    <source>
        <dbReference type="SAM" id="MobiDB-lite"/>
    </source>
</evidence>
<feature type="region of interest" description="Disordered" evidence="1">
    <location>
        <begin position="1"/>
        <end position="21"/>
    </location>
</feature>
<evidence type="ECO:0000313" key="2">
    <source>
        <dbReference type="EMBL" id="TNN81716.1"/>
    </source>
</evidence>
<keyword evidence="3" id="KW-1185">Reference proteome</keyword>
<dbReference type="Proteomes" id="UP000314294">
    <property type="component" value="Unassembled WGS sequence"/>
</dbReference>
<reference evidence="2 3" key="1">
    <citation type="submission" date="2019-03" db="EMBL/GenBank/DDBJ databases">
        <title>First draft genome of Liparis tanakae, snailfish: a comprehensive survey of snailfish specific genes.</title>
        <authorList>
            <person name="Kim W."/>
            <person name="Song I."/>
            <person name="Jeong J.-H."/>
            <person name="Kim D."/>
            <person name="Kim S."/>
            <person name="Ryu S."/>
            <person name="Song J.Y."/>
            <person name="Lee S.K."/>
        </authorList>
    </citation>
    <scope>NUCLEOTIDE SEQUENCE [LARGE SCALE GENOMIC DNA]</scope>
    <source>
        <tissue evidence="2">Muscle</tissue>
    </source>
</reference>
<proteinExistence type="predicted"/>
<sequence length="75" mass="8371">MRPVGRGHKVTSRRSVRVHDAHASRQYASECTRDWRVLCERGGTGTRTGICGSEDACPRGAGLQLRDMTWTLRNS</sequence>
<dbReference type="EMBL" id="SRLO01000045">
    <property type="protein sequence ID" value="TNN81716.1"/>
    <property type="molecule type" value="Genomic_DNA"/>
</dbReference>
<comment type="caution">
    <text evidence="2">The sequence shown here is derived from an EMBL/GenBank/DDBJ whole genome shotgun (WGS) entry which is preliminary data.</text>
</comment>
<accession>A0A4Z2IV24</accession>
<gene>
    <name evidence="2" type="ORF">EYF80_008162</name>
</gene>
<organism evidence="2 3">
    <name type="scientific">Liparis tanakae</name>
    <name type="common">Tanaka's snailfish</name>
    <dbReference type="NCBI Taxonomy" id="230148"/>
    <lineage>
        <taxon>Eukaryota</taxon>
        <taxon>Metazoa</taxon>
        <taxon>Chordata</taxon>
        <taxon>Craniata</taxon>
        <taxon>Vertebrata</taxon>
        <taxon>Euteleostomi</taxon>
        <taxon>Actinopterygii</taxon>
        <taxon>Neopterygii</taxon>
        <taxon>Teleostei</taxon>
        <taxon>Neoteleostei</taxon>
        <taxon>Acanthomorphata</taxon>
        <taxon>Eupercaria</taxon>
        <taxon>Perciformes</taxon>
        <taxon>Cottioidei</taxon>
        <taxon>Cottales</taxon>
        <taxon>Liparidae</taxon>
        <taxon>Liparis</taxon>
    </lineage>
</organism>
<dbReference type="AlphaFoldDB" id="A0A4Z2IV24"/>
<evidence type="ECO:0000313" key="3">
    <source>
        <dbReference type="Proteomes" id="UP000314294"/>
    </source>
</evidence>
<feature type="compositionally biased region" description="Basic residues" evidence="1">
    <location>
        <begin position="1"/>
        <end position="16"/>
    </location>
</feature>
<name>A0A4Z2IV24_9TELE</name>
<protein>
    <submittedName>
        <fullName evidence="2">Uncharacterized protein</fullName>
    </submittedName>
</protein>